<reference evidence="2" key="1">
    <citation type="submission" date="2018-12" db="EMBL/GenBank/DDBJ databases">
        <authorList>
            <person name="Ashton P.M."/>
            <person name="Dallman T."/>
            <person name="Nair S."/>
            <person name="De Pinna E."/>
            <person name="Peters T."/>
            <person name="Grant K."/>
        </authorList>
    </citation>
    <scope>NUCLEOTIDE SEQUENCE</scope>
    <source>
        <strain evidence="2">650060</strain>
    </source>
</reference>
<proteinExistence type="predicted"/>
<name>A0A5X6ERG6_SALET</name>
<feature type="compositionally biased region" description="Polar residues" evidence="1">
    <location>
        <begin position="1"/>
        <end position="11"/>
    </location>
</feature>
<protein>
    <submittedName>
        <fullName evidence="2">Uncharacterized protein</fullName>
    </submittedName>
</protein>
<gene>
    <name evidence="2" type="ORF">EKG95_26165</name>
</gene>
<sequence length="99" mass="11038">MDCFLNQTTGMNNRNKKNRQKNGSVTPEALTAVFRALESHTSNPDEALMVLAATAHTLMTSLDVYIIESRTPDGLGITLTRTDEDEEENRQQTGHSHLH</sequence>
<dbReference type="AlphaFoldDB" id="A0A5X6ERG6"/>
<evidence type="ECO:0000256" key="1">
    <source>
        <dbReference type="SAM" id="MobiDB-lite"/>
    </source>
</evidence>
<organism evidence="2">
    <name type="scientific">Salmonella enterica subsp. enterica serovar Aqua</name>
    <dbReference type="NCBI Taxonomy" id="1302615"/>
    <lineage>
        <taxon>Bacteria</taxon>
        <taxon>Pseudomonadati</taxon>
        <taxon>Pseudomonadota</taxon>
        <taxon>Gammaproteobacteria</taxon>
        <taxon>Enterobacterales</taxon>
        <taxon>Enterobacteriaceae</taxon>
        <taxon>Salmonella</taxon>
    </lineage>
</organism>
<feature type="region of interest" description="Disordered" evidence="1">
    <location>
        <begin position="77"/>
        <end position="99"/>
    </location>
</feature>
<feature type="region of interest" description="Disordered" evidence="1">
    <location>
        <begin position="1"/>
        <end position="26"/>
    </location>
</feature>
<accession>A0A5X6ERG6</accession>
<comment type="caution">
    <text evidence="2">The sequence shown here is derived from an EMBL/GenBank/DDBJ whole genome shotgun (WGS) entry which is preliminary data.</text>
</comment>
<dbReference type="EMBL" id="AAHUDZ010000070">
    <property type="protein sequence ID" value="ECA3795228.1"/>
    <property type="molecule type" value="Genomic_DNA"/>
</dbReference>
<evidence type="ECO:0000313" key="2">
    <source>
        <dbReference type="EMBL" id="ECA3795228.1"/>
    </source>
</evidence>